<gene>
    <name evidence="1" type="ORF">A244_12136</name>
</gene>
<accession>S6UPX2</accession>
<dbReference type="AlphaFoldDB" id="S6UPX2"/>
<sequence>MVAFMNDFSAQTIKRFLICVDTEASMFTNAVPPLSIAGGVLMPATISTVRGLPAFHLCAWRILDRWALESPAQLRSLESEGEVALLGRLFEQQQLEHSMLTSESALEQRRSGMAEHEILVLNEIPTQLG</sequence>
<evidence type="ECO:0000313" key="2">
    <source>
        <dbReference type="Proteomes" id="UP000015729"/>
    </source>
</evidence>
<protein>
    <submittedName>
        <fullName evidence="1">Uncharacterized protein</fullName>
    </submittedName>
</protein>
<reference evidence="1 2" key="1">
    <citation type="journal article" date="2013" name="PLoS Pathog.">
        <title>Genomic analysis of the Kiwifruit pathogen Pseudomonas syringae pv. actinidiae provides insight into the origins of an emergent plant disease.</title>
        <authorList>
            <person name="McCann H.C."/>
            <person name="Rikkerink E.H."/>
            <person name="Bertels F."/>
            <person name="Fiers M."/>
            <person name="Lu A."/>
            <person name="Rees-George J."/>
            <person name="Andersen M.T."/>
            <person name="Gleave A.P."/>
            <person name="Haubold B."/>
            <person name="Wohlers M.W."/>
            <person name="Guttman D.S."/>
            <person name="Wang P.W."/>
            <person name="Straub C."/>
            <person name="Vanneste J.L."/>
            <person name="Rainey P.B."/>
            <person name="Templeton M.D."/>
        </authorList>
    </citation>
    <scope>NUCLEOTIDE SEQUENCE [LARGE SCALE GENOMIC DNA]</scope>
    <source>
        <strain evidence="1 2">ICMP 18807</strain>
    </source>
</reference>
<organism evidence="1 2">
    <name type="scientific">Pseudomonas syringae pv. actinidiae ICMP 18807</name>
    <dbReference type="NCBI Taxonomy" id="1194404"/>
    <lineage>
        <taxon>Bacteria</taxon>
        <taxon>Pseudomonadati</taxon>
        <taxon>Pseudomonadota</taxon>
        <taxon>Gammaproteobacteria</taxon>
        <taxon>Pseudomonadales</taxon>
        <taxon>Pseudomonadaceae</taxon>
        <taxon>Pseudomonas</taxon>
        <taxon>Pseudomonas syringae</taxon>
    </lineage>
</organism>
<dbReference type="Proteomes" id="UP000015729">
    <property type="component" value="Unassembled WGS sequence"/>
</dbReference>
<evidence type="ECO:0000313" key="1">
    <source>
        <dbReference type="EMBL" id="EPN57536.1"/>
    </source>
</evidence>
<dbReference type="PATRIC" id="fig|1194404.4.peg.2509"/>
<name>S6UPX2_PSESF</name>
<dbReference type="EMBL" id="AOKG01000813">
    <property type="protein sequence ID" value="EPN57536.1"/>
    <property type="molecule type" value="Genomic_DNA"/>
</dbReference>
<proteinExistence type="predicted"/>
<comment type="caution">
    <text evidence="1">The sequence shown here is derived from an EMBL/GenBank/DDBJ whole genome shotgun (WGS) entry which is preliminary data.</text>
</comment>